<sequence length="329" mass="38889">MKENRLIVQKYFSLGKSASEIIKLVKPIGIKERFVYYTIKRIKETGSIENRPRKKRERTVRTKQVIKNVRERIRRNPQRSCRQLARKLHVSRISMRRILKIDLGLKAYKKRKLHGLSSKQMDARHRRSKSLLKWHDDESVKKIIFSDEKLFVVEAKLNAQNDRIYSLAIEDIPENLRTAQRFQKSASMMIWGVISHNGKIPLKFVDKGIKITARYYQDEILRSTLKPNVDSLYPNGQWTFQPHSAPAHKAKTTQAWLRLNCPDFTFSEEWPPSPPDLNLLDFCIWGTLESVVNAKPHRSIDSLKWKLIQEWDRLDMDLVRAAIHSWRRR</sequence>
<accession>A0A8S2PDE7</accession>
<dbReference type="EMBL" id="CAJNOK010016115">
    <property type="protein sequence ID" value="CAF1238805.1"/>
    <property type="molecule type" value="Genomic_DNA"/>
</dbReference>
<gene>
    <name evidence="1" type="ORF">OVA965_LOCUS25724</name>
    <name evidence="2" type="ORF">TMI583_LOCUS26458</name>
</gene>
<reference evidence="2" key="1">
    <citation type="submission" date="2021-02" db="EMBL/GenBank/DDBJ databases">
        <authorList>
            <person name="Nowell W R."/>
        </authorList>
    </citation>
    <scope>NUCLEOTIDE SEQUENCE</scope>
</reference>
<evidence type="ECO:0008006" key="4">
    <source>
        <dbReference type="Google" id="ProtNLM"/>
    </source>
</evidence>
<evidence type="ECO:0000313" key="2">
    <source>
        <dbReference type="EMBL" id="CAF4046362.1"/>
    </source>
</evidence>
<dbReference type="InterPro" id="IPR036397">
    <property type="entry name" value="RNaseH_sf"/>
</dbReference>
<dbReference type="Proteomes" id="UP000677228">
    <property type="component" value="Unassembled WGS sequence"/>
</dbReference>
<name>A0A8S2PDE7_9BILA</name>
<proteinExistence type="predicted"/>
<dbReference type="Gene3D" id="3.30.420.10">
    <property type="entry name" value="Ribonuclease H-like superfamily/Ribonuclease H"/>
    <property type="match status" value="1"/>
</dbReference>
<dbReference type="PANTHER" id="PTHR46068">
    <property type="entry name" value="PROTEIN CBG27172"/>
    <property type="match status" value="1"/>
</dbReference>
<evidence type="ECO:0000313" key="3">
    <source>
        <dbReference type="Proteomes" id="UP000682733"/>
    </source>
</evidence>
<comment type="caution">
    <text evidence="2">The sequence shown here is derived from an EMBL/GenBank/DDBJ whole genome shotgun (WGS) entry which is preliminary data.</text>
</comment>
<protein>
    <recommendedName>
        <fullName evidence="4">Transposase</fullName>
    </recommendedName>
</protein>
<dbReference type="EMBL" id="CAJOBA010037665">
    <property type="protein sequence ID" value="CAF4046362.1"/>
    <property type="molecule type" value="Genomic_DNA"/>
</dbReference>
<dbReference type="PANTHER" id="PTHR46068:SF1">
    <property type="entry name" value="TRANSPOSASE IS30-LIKE HTH DOMAIN-CONTAINING PROTEIN"/>
    <property type="match status" value="1"/>
</dbReference>
<dbReference type="InterPro" id="IPR009057">
    <property type="entry name" value="Homeodomain-like_sf"/>
</dbReference>
<dbReference type="AlphaFoldDB" id="A0A8S2PDE7"/>
<dbReference type="SUPFAM" id="SSF46689">
    <property type="entry name" value="Homeodomain-like"/>
    <property type="match status" value="1"/>
</dbReference>
<dbReference type="GO" id="GO:0003676">
    <property type="term" value="F:nucleic acid binding"/>
    <property type="evidence" value="ECO:0007669"/>
    <property type="project" value="InterPro"/>
</dbReference>
<evidence type="ECO:0000313" key="1">
    <source>
        <dbReference type="EMBL" id="CAF1238805.1"/>
    </source>
</evidence>
<organism evidence="2 3">
    <name type="scientific">Didymodactylos carnosus</name>
    <dbReference type="NCBI Taxonomy" id="1234261"/>
    <lineage>
        <taxon>Eukaryota</taxon>
        <taxon>Metazoa</taxon>
        <taxon>Spiralia</taxon>
        <taxon>Gnathifera</taxon>
        <taxon>Rotifera</taxon>
        <taxon>Eurotatoria</taxon>
        <taxon>Bdelloidea</taxon>
        <taxon>Philodinida</taxon>
        <taxon>Philodinidae</taxon>
        <taxon>Didymodactylos</taxon>
    </lineage>
</organism>
<dbReference type="Proteomes" id="UP000682733">
    <property type="component" value="Unassembled WGS sequence"/>
</dbReference>